<accession>A0A8C3C229</accession>
<evidence type="ECO:0000313" key="2">
    <source>
        <dbReference type="Ensembl" id="ENSCMMP00000012685.1"/>
    </source>
</evidence>
<keyword evidence="3" id="KW-1185">Reference proteome</keyword>
<proteinExistence type="predicted"/>
<evidence type="ECO:0000256" key="1">
    <source>
        <dbReference type="SAM" id="MobiDB-lite"/>
    </source>
</evidence>
<feature type="region of interest" description="Disordered" evidence="1">
    <location>
        <begin position="68"/>
        <end position="89"/>
    </location>
</feature>
<reference evidence="2" key="2">
    <citation type="submission" date="2025-09" db="UniProtKB">
        <authorList>
            <consortium name="Ensembl"/>
        </authorList>
    </citation>
    <scope>IDENTIFICATION</scope>
</reference>
<sequence length="89" mass="9441">MATPPHTCPRGHVCPQRSRGGAVTWRGSSLQPWRSRRSPGMAVRGGGLLGLCNNTPYVVMLSAAHDILRPPEVGPGPGRGHVTPPRTLT</sequence>
<dbReference type="Ensembl" id="ENSCMMT00000013945.1">
    <property type="protein sequence ID" value="ENSCMMP00000012685.1"/>
    <property type="gene ID" value="ENSCMMG00000008042.1"/>
</dbReference>
<name>A0A8C3C229_CAIMO</name>
<dbReference type="Proteomes" id="UP000694556">
    <property type="component" value="Unassembled WGS sequence"/>
</dbReference>
<reference evidence="2" key="1">
    <citation type="submission" date="2025-08" db="UniProtKB">
        <authorList>
            <consortium name="Ensembl"/>
        </authorList>
    </citation>
    <scope>IDENTIFICATION</scope>
</reference>
<evidence type="ECO:0000313" key="3">
    <source>
        <dbReference type="Proteomes" id="UP000694556"/>
    </source>
</evidence>
<protein>
    <submittedName>
        <fullName evidence="2">Uncharacterized protein</fullName>
    </submittedName>
</protein>
<dbReference type="AlphaFoldDB" id="A0A8C3C229"/>
<organism evidence="2 3">
    <name type="scientific">Cairina moschata</name>
    <name type="common">Muscovy duck</name>
    <dbReference type="NCBI Taxonomy" id="8855"/>
    <lineage>
        <taxon>Eukaryota</taxon>
        <taxon>Metazoa</taxon>
        <taxon>Chordata</taxon>
        <taxon>Craniata</taxon>
        <taxon>Vertebrata</taxon>
        <taxon>Euteleostomi</taxon>
        <taxon>Archelosauria</taxon>
        <taxon>Archosauria</taxon>
        <taxon>Dinosauria</taxon>
        <taxon>Saurischia</taxon>
        <taxon>Theropoda</taxon>
        <taxon>Coelurosauria</taxon>
        <taxon>Aves</taxon>
        <taxon>Neognathae</taxon>
        <taxon>Galloanserae</taxon>
        <taxon>Anseriformes</taxon>
        <taxon>Anatidae</taxon>
        <taxon>Anatinae</taxon>
        <taxon>Cairina</taxon>
    </lineage>
</organism>
<feature type="region of interest" description="Disordered" evidence="1">
    <location>
        <begin position="1"/>
        <end position="39"/>
    </location>
</feature>